<gene>
    <name evidence="2" type="ORF">E2C01_008711</name>
</gene>
<organism evidence="2 3">
    <name type="scientific">Portunus trituberculatus</name>
    <name type="common">Swimming crab</name>
    <name type="synonym">Neptunus trituberculatus</name>
    <dbReference type="NCBI Taxonomy" id="210409"/>
    <lineage>
        <taxon>Eukaryota</taxon>
        <taxon>Metazoa</taxon>
        <taxon>Ecdysozoa</taxon>
        <taxon>Arthropoda</taxon>
        <taxon>Crustacea</taxon>
        <taxon>Multicrustacea</taxon>
        <taxon>Malacostraca</taxon>
        <taxon>Eumalacostraca</taxon>
        <taxon>Eucarida</taxon>
        <taxon>Decapoda</taxon>
        <taxon>Pleocyemata</taxon>
        <taxon>Brachyura</taxon>
        <taxon>Eubrachyura</taxon>
        <taxon>Portunoidea</taxon>
        <taxon>Portunidae</taxon>
        <taxon>Portuninae</taxon>
        <taxon>Portunus</taxon>
    </lineage>
</organism>
<dbReference type="Proteomes" id="UP000324222">
    <property type="component" value="Unassembled WGS sequence"/>
</dbReference>
<accession>A0A5B7D507</accession>
<sequence>MVSCSPGASEAVSAAPQGRVTSAAPQKFSGVAIAVVVVLQITINNTTNASKVNSSSNNSNNKITRSTQRSSTHMAISEIIEHICSTSVYSRAMRCIIRFDKTFLRDTPGILSGIWRASEEPCQVAVLKKLLPGQNTHSDSNLLCTQVSNH</sequence>
<evidence type="ECO:0000313" key="3">
    <source>
        <dbReference type="Proteomes" id="UP000324222"/>
    </source>
</evidence>
<evidence type="ECO:0000256" key="1">
    <source>
        <dbReference type="SAM" id="MobiDB-lite"/>
    </source>
</evidence>
<evidence type="ECO:0000313" key="2">
    <source>
        <dbReference type="EMBL" id="MPC15906.1"/>
    </source>
</evidence>
<proteinExistence type="predicted"/>
<feature type="compositionally biased region" description="Low complexity" evidence="1">
    <location>
        <begin position="49"/>
        <end position="67"/>
    </location>
</feature>
<comment type="caution">
    <text evidence="2">The sequence shown here is derived from an EMBL/GenBank/DDBJ whole genome shotgun (WGS) entry which is preliminary data.</text>
</comment>
<name>A0A5B7D507_PORTR</name>
<feature type="region of interest" description="Disordered" evidence="1">
    <location>
        <begin position="49"/>
        <end position="70"/>
    </location>
</feature>
<protein>
    <submittedName>
        <fullName evidence="2">Uncharacterized protein</fullName>
    </submittedName>
</protein>
<keyword evidence="3" id="KW-1185">Reference proteome</keyword>
<reference evidence="2 3" key="1">
    <citation type="submission" date="2019-05" db="EMBL/GenBank/DDBJ databases">
        <title>Another draft genome of Portunus trituberculatus and its Hox gene families provides insights of decapod evolution.</title>
        <authorList>
            <person name="Jeong J.-H."/>
            <person name="Song I."/>
            <person name="Kim S."/>
            <person name="Choi T."/>
            <person name="Kim D."/>
            <person name="Ryu S."/>
            <person name="Kim W."/>
        </authorList>
    </citation>
    <scope>NUCLEOTIDE SEQUENCE [LARGE SCALE GENOMIC DNA]</scope>
    <source>
        <tissue evidence="2">Muscle</tissue>
    </source>
</reference>
<dbReference type="EMBL" id="VSRR010000463">
    <property type="protein sequence ID" value="MPC15906.1"/>
    <property type="molecule type" value="Genomic_DNA"/>
</dbReference>
<dbReference type="AlphaFoldDB" id="A0A5B7D507"/>